<keyword evidence="3" id="KW-1185">Reference proteome</keyword>
<evidence type="ECO:0000313" key="2">
    <source>
        <dbReference type="EMBL" id="GGJ48925.1"/>
    </source>
</evidence>
<accession>A0ABQ2D7U8</accession>
<feature type="domain" description="Bro-N" evidence="1">
    <location>
        <begin position="1"/>
        <end position="104"/>
    </location>
</feature>
<dbReference type="Proteomes" id="UP000634435">
    <property type="component" value="Unassembled WGS sequence"/>
</dbReference>
<dbReference type="Pfam" id="PF02498">
    <property type="entry name" value="Bro-N"/>
    <property type="match status" value="1"/>
</dbReference>
<dbReference type="InterPro" id="IPR003497">
    <property type="entry name" value="BRO_N_domain"/>
</dbReference>
<reference evidence="3" key="1">
    <citation type="journal article" date="2019" name="Int. J. Syst. Evol. Microbiol.">
        <title>The Global Catalogue of Microorganisms (GCM) 10K type strain sequencing project: providing services to taxonomists for standard genome sequencing and annotation.</title>
        <authorList>
            <consortium name="The Broad Institute Genomics Platform"/>
            <consortium name="The Broad Institute Genome Sequencing Center for Infectious Disease"/>
            <person name="Wu L."/>
            <person name="Ma J."/>
        </authorList>
    </citation>
    <scope>NUCLEOTIDE SEQUENCE [LARGE SCALE GENOMIC DNA]</scope>
    <source>
        <strain evidence="3">JCM 30071</strain>
    </source>
</reference>
<dbReference type="PANTHER" id="PTHR36180">
    <property type="entry name" value="DNA-BINDING PROTEIN-RELATED-RELATED"/>
    <property type="match status" value="1"/>
</dbReference>
<dbReference type="RefSeq" id="WP_188942200.1">
    <property type="nucleotide sequence ID" value="NZ_BMPN01000001.1"/>
</dbReference>
<evidence type="ECO:0000259" key="1">
    <source>
        <dbReference type="PROSITE" id="PS51750"/>
    </source>
</evidence>
<evidence type="ECO:0000313" key="3">
    <source>
        <dbReference type="Proteomes" id="UP000634435"/>
    </source>
</evidence>
<dbReference type="SMART" id="SM01040">
    <property type="entry name" value="Bro-N"/>
    <property type="match status" value="1"/>
</dbReference>
<proteinExistence type="predicted"/>
<dbReference type="InterPro" id="IPR005039">
    <property type="entry name" value="Ant_C"/>
</dbReference>
<comment type="caution">
    <text evidence="2">The sequence shown here is derived from an EMBL/GenBank/DDBJ whole genome shotgun (WGS) entry which is preliminary data.</text>
</comment>
<sequence>MNQLTKMFEDQQLRIIKGDNEPWFLLNDLVKILGLSNSRMVKDRLGDDVISTYPIQDSLGRTQQATFVNEDGLYDVILDSRKKEAKRFRKWITSEVIPSIRKHGAYMTPEKIEETLLNPDTIIKLATNLKDEQRKRAQAEQTIEQQKPKVQFAEAVETSDTSVLVGELAKILKQNDINIGQNRLFKWLRNNGYLIKKKGESYNLPTQASMDRGLFEIKKRVISNPDGSVRTTRTAKVTGKGQIYFVNKFLSEERVKNGKVNRIVV</sequence>
<gene>
    <name evidence="2" type="ORF">GCM10007111_08740</name>
</gene>
<protein>
    <submittedName>
        <fullName evidence="2">Antirepressor</fullName>
    </submittedName>
</protein>
<name>A0ABQ2D7U8_9BACI</name>
<organism evidence="2 3">
    <name type="scientific">Virgibacillus kapii</name>
    <dbReference type="NCBI Taxonomy" id="1638645"/>
    <lineage>
        <taxon>Bacteria</taxon>
        <taxon>Bacillati</taxon>
        <taxon>Bacillota</taxon>
        <taxon>Bacilli</taxon>
        <taxon>Bacillales</taxon>
        <taxon>Bacillaceae</taxon>
        <taxon>Virgibacillus</taxon>
    </lineage>
</organism>
<dbReference type="PANTHER" id="PTHR36180:SF2">
    <property type="entry name" value="BRO FAMILY PROTEIN"/>
    <property type="match status" value="1"/>
</dbReference>
<dbReference type="PROSITE" id="PS51750">
    <property type="entry name" value="BRO_N"/>
    <property type="match status" value="1"/>
</dbReference>
<dbReference type="Pfam" id="PF03374">
    <property type="entry name" value="ANT"/>
    <property type="match status" value="1"/>
</dbReference>
<dbReference type="EMBL" id="BMPN01000001">
    <property type="protein sequence ID" value="GGJ48925.1"/>
    <property type="molecule type" value="Genomic_DNA"/>
</dbReference>